<dbReference type="EMBL" id="QGDD01000001">
    <property type="protein sequence ID" value="PWN04763.1"/>
    <property type="molecule type" value="Genomic_DNA"/>
</dbReference>
<comment type="caution">
    <text evidence="2">The sequence shown here is derived from an EMBL/GenBank/DDBJ whole genome shotgun (WGS) entry which is preliminary data.</text>
</comment>
<dbReference type="InterPro" id="IPR029068">
    <property type="entry name" value="Glyas_Bleomycin-R_OHBP_Dase"/>
</dbReference>
<sequence>MTAPTVRQLRLVVHATDYEQALAFFRDALGMPTAEAYSGPGGAEVTILDAGRATLELCNDAQIDFIDEVEVGQRVAPHFRVALEVDDCEAATVAAEEGGAIRVAPPTRTPWESINARFDAPADVHLTLFEEPSA</sequence>
<dbReference type="OrthoDB" id="956698at2"/>
<proteinExistence type="predicted"/>
<dbReference type="SUPFAM" id="SSF54593">
    <property type="entry name" value="Glyoxalase/Bleomycin resistance protein/Dihydroxybiphenyl dioxygenase"/>
    <property type="match status" value="1"/>
</dbReference>
<name>A0A316TJG9_9ACTN</name>
<dbReference type="InterPro" id="IPR004360">
    <property type="entry name" value="Glyas_Fos-R_dOase_dom"/>
</dbReference>
<accession>A0A316TJG9</accession>
<dbReference type="AlphaFoldDB" id="A0A316TJG9"/>
<dbReference type="Pfam" id="PF00903">
    <property type="entry name" value="Glyoxalase"/>
    <property type="match status" value="1"/>
</dbReference>
<keyword evidence="3" id="KW-1185">Reference proteome</keyword>
<dbReference type="Gene3D" id="3.10.180.10">
    <property type="entry name" value="2,3-Dihydroxybiphenyl 1,2-Dioxygenase, domain 1"/>
    <property type="match status" value="1"/>
</dbReference>
<evidence type="ECO:0000313" key="2">
    <source>
        <dbReference type="EMBL" id="PWN04763.1"/>
    </source>
</evidence>
<evidence type="ECO:0000259" key="1">
    <source>
        <dbReference type="PROSITE" id="PS51819"/>
    </source>
</evidence>
<dbReference type="Proteomes" id="UP000245507">
    <property type="component" value="Unassembled WGS sequence"/>
</dbReference>
<feature type="domain" description="VOC" evidence="1">
    <location>
        <begin position="7"/>
        <end position="131"/>
    </location>
</feature>
<dbReference type="PROSITE" id="PS51819">
    <property type="entry name" value="VOC"/>
    <property type="match status" value="1"/>
</dbReference>
<dbReference type="InterPro" id="IPR037523">
    <property type="entry name" value="VOC_core"/>
</dbReference>
<evidence type="ECO:0000313" key="3">
    <source>
        <dbReference type="Proteomes" id="UP000245507"/>
    </source>
</evidence>
<reference evidence="2 3" key="1">
    <citation type="submission" date="2018-05" db="EMBL/GenBank/DDBJ databases">
        <title>Nocardioides silvaticus genome.</title>
        <authorList>
            <person name="Li C."/>
            <person name="Wang G."/>
        </authorList>
    </citation>
    <scope>NUCLEOTIDE SEQUENCE [LARGE SCALE GENOMIC DNA]</scope>
    <source>
        <strain evidence="2 3">CCTCC AB 2018079</strain>
    </source>
</reference>
<dbReference type="RefSeq" id="WP_109692267.1">
    <property type="nucleotide sequence ID" value="NZ_QGDD01000001.1"/>
</dbReference>
<organism evidence="2 3">
    <name type="scientific">Nocardioides silvaticus</name>
    <dbReference type="NCBI Taxonomy" id="2201891"/>
    <lineage>
        <taxon>Bacteria</taxon>
        <taxon>Bacillati</taxon>
        <taxon>Actinomycetota</taxon>
        <taxon>Actinomycetes</taxon>
        <taxon>Propionibacteriales</taxon>
        <taxon>Nocardioidaceae</taxon>
        <taxon>Nocardioides</taxon>
    </lineage>
</organism>
<gene>
    <name evidence="2" type="ORF">DJ010_03885</name>
</gene>
<protein>
    <submittedName>
        <fullName evidence="2">Glyoxalase</fullName>
    </submittedName>
</protein>